<reference evidence="2 3" key="1">
    <citation type="submission" date="2024-06" db="EMBL/GenBank/DDBJ databases">
        <title>The Natural Products Discovery Center: Release of the First 8490 Sequenced Strains for Exploring Actinobacteria Biosynthetic Diversity.</title>
        <authorList>
            <person name="Kalkreuter E."/>
            <person name="Kautsar S.A."/>
            <person name="Yang D."/>
            <person name="Bader C.D."/>
            <person name="Teijaro C.N."/>
            <person name="Fluegel L."/>
            <person name="Davis C.M."/>
            <person name="Simpson J.R."/>
            <person name="Lauterbach L."/>
            <person name="Steele A.D."/>
            <person name="Gui C."/>
            <person name="Meng S."/>
            <person name="Li G."/>
            <person name="Viehrig K."/>
            <person name="Ye F."/>
            <person name="Su P."/>
            <person name="Kiefer A.F."/>
            <person name="Nichols A."/>
            <person name="Cepeda A.J."/>
            <person name="Yan W."/>
            <person name="Fan B."/>
            <person name="Jiang Y."/>
            <person name="Adhikari A."/>
            <person name="Zheng C.-J."/>
            <person name="Schuster L."/>
            <person name="Cowan T.M."/>
            <person name="Smanski M.J."/>
            <person name="Chevrette M.G."/>
            <person name="De Carvalho L.P.S."/>
            <person name="Shen B."/>
        </authorList>
    </citation>
    <scope>NUCLEOTIDE SEQUENCE [LARGE SCALE GENOMIC DNA]</scope>
    <source>
        <strain evidence="2 3">NPDC052347</strain>
    </source>
</reference>
<name>A0ABV3K1Y0_STRON</name>
<dbReference type="Proteomes" id="UP001552594">
    <property type="component" value="Unassembled WGS sequence"/>
</dbReference>
<evidence type="ECO:0000256" key="1">
    <source>
        <dbReference type="SAM" id="Phobius"/>
    </source>
</evidence>
<dbReference type="EMBL" id="JBFAUK010000017">
    <property type="protein sequence ID" value="MEV5508923.1"/>
    <property type="molecule type" value="Genomic_DNA"/>
</dbReference>
<accession>A0ABV3K1Y0</accession>
<keyword evidence="3" id="KW-1185">Reference proteome</keyword>
<keyword evidence="1" id="KW-0812">Transmembrane</keyword>
<sequence length="136" mass="14152">MRVARVVLGVCGVAFIAVGVWVLGRGAEDPGQVARWVVGPLIVHDAVMAPLTLLVGLVVARLPARRAVRGGLLVAASLTAVACPVLFRPGPLPNPSVLPLSYARNWLLALGLVAATTLVAALAGARARRRDRTGRK</sequence>
<feature type="transmembrane region" description="Helical" evidence="1">
    <location>
        <begin position="107"/>
        <end position="127"/>
    </location>
</feature>
<evidence type="ECO:0000313" key="2">
    <source>
        <dbReference type="EMBL" id="MEV5508923.1"/>
    </source>
</evidence>
<organism evidence="2 3">
    <name type="scientific">Streptomyces orinoci</name>
    <name type="common">Streptoverticillium orinoci</name>
    <dbReference type="NCBI Taxonomy" id="67339"/>
    <lineage>
        <taxon>Bacteria</taxon>
        <taxon>Bacillati</taxon>
        <taxon>Actinomycetota</taxon>
        <taxon>Actinomycetes</taxon>
        <taxon>Kitasatosporales</taxon>
        <taxon>Streptomycetaceae</taxon>
        <taxon>Streptomyces</taxon>
    </lineage>
</organism>
<feature type="transmembrane region" description="Helical" evidence="1">
    <location>
        <begin position="36"/>
        <end position="60"/>
    </location>
</feature>
<keyword evidence="1" id="KW-1133">Transmembrane helix</keyword>
<comment type="caution">
    <text evidence="2">The sequence shown here is derived from an EMBL/GenBank/DDBJ whole genome shotgun (WGS) entry which is preliminary data.</text>
</comment>
<feature type="transmembrane region" description="Helical" evidence="1">
    <location>
        <begin position="67"/>
        <end position="87"/>
    </location>
</feature>
<keyword evidence="1" id="KW-0472">Membrane</keyword>
<dbReference type="RefSeq" id="WP_109282138.1">
    <property type="nucleotide sequence ID" value="NZ_JBFAUK010000017.1"/>
</dbReference>
<gene>
    <name evidence="2" type="ORF">AB0L16_21180</name>
</gene>
<proteinExistence type="predicted"/>
<feature type="transmembrane region" description="Helical" evidence="1">
    <location>
        <begin position="7"/>
        <end position="24"/>
    </location>
</feature>
<protein>
    <recommendedName>
        <fullName evidence="4">Integral membrane protein</fullName>
    </recommendedName>
</protein>
<evidence type="ECO:0008006" key="4">
    <source>
        <dbReference type="Google" id="ProtNLM"/>
    </source>
</evidence>
<evidence type="ECO:0000313" key="3">
    <source>
        <dbReference type="Proteomes" id="UP001552594"/>
    </source>
</evidence>